<comment type="caution">
    <text evidence="3">The sequence shown here is derived from an EMBL/GenBank/DDBJ whole genome shotgun (WGS) entry which is preliminary data.</text>
</comment>
<dbReference type="InterPro" id="IPR051933">
    <property type="entry name" value="Resuscitation_pf_RpfB"/>
</dbReference>
<dbReference type="GO" id="GO:0004553">
    <property type="term" value="F:hydrolase activity, hydrolyzing O-glycosyl compounds"/>
    <property type="evidence" value="ECO:0007669"/>
    <property type="project" value="InterPro"/>
</dbReference>
<dbReference type="GO" id="GO:0019867">
    <property type="term" value="C:outer membrane"/>
    <property type="evidence" value="ECO:0007669"/>
    <property type="project" value="InterPro"/>
</dbReference>
<dbReference type="PANTHER" id="PTHR39160:SF4">
    <property type="entry name" value="RESUSCITATION-PROMOTING FACTOR RPFB"/>
    <property type="match status" value="1"/>
</dbReference>
<protein>
    <recommendedName>
        <fullName evidence="2">G5 domain-containing protein</fullName>
    </recommendedName>
</protein>
<sequence>MHKFRRTKYGLMVSFAALIAFGLTTGMASYKSVDIVMNGRVLTEGTYAGETVSQFLAQEGIHITDYDLVEPARTTLLQNDMKIVVQKAKRVIFKDDGRAPILVHTLASTVKEFFEQSNVHLSRYDKLNVSLDEKIKDGMNITITKMQTIIETRKESIPYVVERESSSQYPVGDDVVARAGDNGLMELTTRKNYVNGKLVRTRQSQKILLRPIKEIIDVGTAPQAPVMSRSDASLVANEVLTVVATAYSNPGGFTATGAPAGYGDVAVDPSIIPLGTKLYIPGYGYAVANDTGSAIQGYRIDLCFNSVSQAIDFGRQMVQVYILGQSS</sequence>
<dbReference type="InterPro" id="IPR010611">
    <property type="entry name" value="3D_dom"/>
</dbReference>
<dbReference type="InterPro" id="IPR036908">
    <property type="entry name" value="RlpA-like_sf"/>
</dbReference>
<gene>
    <name evidence="3" type="ORF">MM817_01463</name>
</gene>
<dbReference type="Pfam" id="PF07501">
    <property type="entry name" value="G5"/>
    <property type="match status" value="1"/>
</dbReference>
<dbReference type="SUPFAM" id="SSF50685">
    <property type="entry name" value="Barwin-like endoglucanases"/>
    <property type="match status" value="1"/>
</dbReference>
<name>A0A9X1VAH8_9BACL</name>
<reference evidence="3" key="1">
    <citation type="submission" date="2022-03" db="EMBL/GenBank/DDBJ databases">
        <title>Draft Genome Sequence of Firmicute Strain S0AB, a Heterotrophic Iron/Sulfur-Oxidizing Extreme Acidophile.</title>
        <authorList>
            <person name="Vergara E."/>
            <person name="Pakostova E."/>
            <person name="Johnson D.B."/>
            <person name="Holmes D.S."/>
        </authorList>
    </citation>
    <scope>NUCLEOTIDE SEQUENCE</scope>
    <source>
        <strain evidence="3">S0AB</strain>
    </source>
</reference>
<dbReference type="SMART" id="SM01208">
    <property type="entry name" value="G5"/>
    <property type="match status" value="1"/>
</dbReference>
<dbReference type="RefSeq" id="WP_241713125.1">
    <property type="nucleotide sequence ID" value="NZ_JALBUF010000003.1"/>
</dbReference>
<dbReference type="PROSITE" id="PS51109">
    <property type="entry name" value="G5"/>
    <property type="match status" value="1"/>
</dbReference>
<dbReference type="Proteomes" id="UP001139263">
    <property type="component" value="Unassembled WGS sequence"/>
</dbReference>
<dbReference type="PANTHER" id="PTHR39160">
    <property type="entry name" value="CELL WALL-BINDING PROTEIN YOCH"/>
    <property type="match status" value="1"/>
</dbReference>
<dbReference type="Gene3D" id="2.40.40.10">
    <property type="entry name" value="RlpA-like domain"/>
    <property type="match status" value="1"/>
</dbReference>
<organism evidence="3 4">
    <name type="scientific">Sulfoacidibacillus ferrooxidans</name>
    <dbReference type="NCBI Taxonomy" id="2005001"/>
    <lineage>
        <taxon>Bacteria</taxon>
        <taxon>Bacillati</taxon>
        <taxon>Bacillota</taxon>
        <taxon>Bacilli</taxon>
        <taxon>Bacillales</taxon>
        <taxon>Alicyclobacillaceae</taxon>
        <taxon>Sulfoacidibacillus</taxon>
    </lineage>
</organism>
<evidence type="ECO:0000313" key="4">
    <source>
        <dbReference type="Proteomes" id="UP001139263"/>
    </source>
</evidence>
<accession>A0A9X1VAH8</accession>
<dbReference type="InterPro" id="IPR007137">
    <property type="entry name" value="DUF348"/>
</dbReference>
<evidence type="ECO:0000259" key="2">
    <source>
        <dbReference type="PROSITE" id="PS51109"/>
    </source>
</evidence>
<dbReference type="GO" id="GO:0009254">
    <property type="term" value="P:peptidoglycan turnover"/>
    <property type="evidence" value="ECO:0007669"/>
    <property type="project" value="InterPro"/>
</dbReference>
<dbReference type="AlphaFoldDB" id="A0A9X1VAH8"/>
<dbReference type="InterPro" id="IPR011098">
    <property type="entry name" value="G5_dom"/>
</dbReference>
<dbReference type="EMBL" id="JALBUF010000003">
    <property type="protein sequence ID" value="MCI0183193.1"/>
    <property type="molecule type" value="Genomic_DNA"/>
</dbReference>
<evidence type="ECO:0000313" key="3">
    <source>
        <dbReference type="EMBL" id="MCI0183193.1"/>
    </source>
</evidence>
<keyword evidence="4" id="KW-1185">Reference proteome</keyword>
<dbReference type="CDD" id="cd22786">
    <property type="entry name" value="DPBB_YuiC-like"/>
    <property type="match status" value="1"/>
</dbReference>
<dbReference type="Pfam" id="PF03990">
    <property type="entry name" value="DUF348"/>
    <property type="match status" value="2"/>
</dbReference>
<dbReference type="Pfam" id="PF06725">
    <property type="entry name" value="3D"/>
    <property type="match status" value="1"/>
</dbReference>
<keyword evidence="1" id="KW-0732">Signal</keyword>
<proteinExistence type="predicted"/>
<feature type="domain" description="G5" evidence="2">
    <location>
        <begin position="143"/>
        <end position="222"/>
    </location>
</feature>
<evidence type="ECO:0000256" key="1">
    <source>
        <dbReference type="ARBA" id="ARBA00022729"/>
    </source>
</evidence>
<dbReference type="Gene3D" id="2.20.230.10">
    <property type="entry name" value="Resuscitation-promoting factor rpfb"/>
    <property type="match status" value="1"/>
</dbReference>